<dbReference type="Gene3D" id="3.30.750.44">
    <property type="match status" value="1"/>
</dbReference>
<dbReference type="Gene3D" id="2.120.10.60">
    <property type="entry name" value="Tricorn protease N-terminal domain"/>
    <property type="match status" value="1"/>
</dbReference>
<evidence type="ECO:0000256" key="2">
    <source>
        <dbReference type="ARBA" id="ARBA00008524"/>
    </source>
</evidence>
<evidence type="ECO:0000256" key="4">
    <source>
        <dbReference type="ARBA" id="ARBA00022670"/>
    </source>
</evidence>
<dbReference type="PANTHER" id="PTHR43253">
    <property type="entry name" value="TRICORN PROTEASE HOMOLOG 2-RELATED"/>
    <property type="match status" value="1"/>
</dbReference>
<dbReference type="Pfam" id="PF03572">
    <property type="entry name" value="Peptidase_S41"/>
    <property type="match status" value="1"/>
</dbReference>
<protein>
    <recommendedName>
        <fullName evidence="7">Tricorn protease homolog</fullName>
        <ecNumber evidence="7">3.4.21.-</ecNumber>
    </recommendedName>
</protein>
<name>A0A2V1IVN4_9BACT</name>
<dbReference type="AlphaFoldDB" id="A0A2V1IVN4"/>
<comment type="subcellular location">
    <subcellularLocation>
        <location evidence="1 7">Cytoplasm</location>
    </subcellularLocation>
</comment>
<evidence type="ECO:0000256" key="10">
    <source>
        <dbReference type="SAM" id="MobiDB-lite"/>
    </source>
</evidence>
<dbReference type="InterPro" id="IPR005151">
    <property type="entry name" value="Tail-specific_protease"/>
</dbReference>
<dbReference type="SUPFAM" id="SSF52096">
    <property type="entry name" value="ClpP/crotonase"/>
    <property type="match status" value="1"/>
</dbReference>
<dbReference type="CDD" id="cd07562">
    <property type="entry name" value="Peptidase_S41_TRI"/>
    <property type="match status" value="1"/>
</dbReference>
<comment type="function">
    <text evidence="7">Degrades oligopeptides.</text>
</comment>
<evidence type="ECO:0000256" key="3">
    <source>
        <dbReference type="ARBA" id="ARBA00022490"/>
    </source>
</evidence>
<keyword evidence="4 7" id="KW-0645">Protease</keyword>
<organism evidence="12 13">
    <name type="scientific">Paramuribaculum intestinale</name>
    <dbReference type="NCBI Taxonomy" id="2094151"/>
    <lineage>
        <taxon>Bacteria</taxon>
        <taxon>Pseudomonadati</taxon>
        <taxon>Bacteroidota</taxon>
        <taxon>Bacteroidia</taxon>
        <taxon>Bacteroidales</taxon>
        <taxon>Muribaculaceae</taxon>
        <taxon>Paramuribaculum</taxon>
    </lineage>
</organism>
<dbReference type="EC" id="3.4.21.-" evidence="7"/>
<dbReference type="Pfam" id="PF14684">
    <property type="entry name" value="Tricorn_C1"/>
    <property type="match status" value="1"/>
</dbReference>
<evidence type="ECO:0000256" key="6">
    <source>
        <dbReference type="ARBA" id="ARBA00022825"/>
    </source>
</evidence>
<keyword evidence="5 7" id="KW-0378">Hydrolase</keyword>
<accession>A0A2V1IVN4</accession>
<dbReference type="PANTHER" id="PTHR43253:SF1">
    <property type="entry name" value="TRICORN PROTEASE HOMOLOG 2-RELATED"/>
    <property type="match status" value="1"/>
</dbReference>
<comment type="similarity">
    <text evidence="2 7">Belongs to the peptidase S41B family.</text>
</comment>
<dbReference type="InterPro" id="IPR012393">
    <property type="entry name" value="Tricorn_protease"/>
</dbReference>
<dbReference type="GO" id="GO:0006508">
    <property type="term" value="P:proteolysis"/>
    <property type="evidence" value="ECO:0007669"/>
    <property type="project" value="UniProtKB-UniRule"/>
</dbReference>
<feature type="active site" description="Charge relay system" evidence="8">
    <location>
        <position position="1012"/>
    </location>
</feature>
<dbReference type="GO" id="GO:0005737">
    <property type="term" value="C:cytoplasm"/>
    <property type="evidence" value="ECO:0007669"/>
    <property type="project" value="UniProtKB-SubCell"/>
</dbReference>
<feature type="active site" description="Charge relay system" evidence="8">
    <location>
        <position position="729"/>
    </location>
</feature>
<dbReference type="Gene3D" id="2.130.10.10">
    <property type="entry name" value="YVTN repeat-like/Quinoprotein amine dehydrogenase"/>
    <property type="match status" value="1"/>
</dbReference>
<dbReference type="InterPro" id="IPR028204">
    <property type="entry name" value="Tricorn_C1"/>
</dbReference>
<feature type="domain" description="Tail specific protease" evidence="11">
    <location>
        <begin position="838"/>
        <end position="1023"/>
    </location>
</feature>
<keyword evidence="6 7" id="KW-0720">Serine protease</keyword>
<dbReference type="Pfam" id="PF26550">
    <property type="entry name" value="Tricorn_2nd"/>
    <property type="match status" value="1"/>
</dbReference>
<dbReference type="Proteomes" id="UP000244925">
    <property type="component" value="Unassembled WGS sequence"/>
</dbReference>
<dbReference type="SUPFAM" id="SSF82171">
    <property type="entry name" value="DPP6 N-terminal domain-like"/>
    <property type="match status" value="1"/>
</dbReference>
<evidence type="ECO:0000259" key="11">
    <source>
        <dbReference type="SMART" id="SM00245"/>
    </source>
</evidence>
<gene>
    <name evidence="12" type="ORF">C5O25_03125</name>
</gene>
<comment type="caution">
    <text evidence="12">The sequence shown here is derived from an EMBL/GenBank/DDBJ whole genome shotgun (WGS) entry which is preliminary data.</text>
</comment>
<evidence type="ECO:0000313" key="12">
    <source>
        <dbReference type="EMBL" id="PWB08920.1"/>
    </source>
</evidence>
<evidence type="ECO:0000256" key="9">
    <source>
        <dbReference type="PIRSR" id="PIRSR036421-3"/>
    </source>
</evidence>
<dbReference type="InterPro" id="IPR036034">
    <property type="entry name" value="PDZ_sf"/>
</dbReference>
<dbReference type="InterPro" id="IPR015943">
    <property type="entry name" value="WD40/YVTN_repeat-like_dom_sf"/>
</dbReference>
<evidence type="ECO:0000256" key="8">
    <source>
        <dbReference type="PIRSR" id="PIRSR036421-1"/>
    </source>
</evidence>
<dbReference type="EMBL" id="PUBV01000004">
    <property type="protein sequence ID" value="PWB08920.1"/>
    <property type="molecule type" value="Genomic_DNA"/>
</dbReference>
<feature type="active site" description="Nucleophile" evidence="8">
    <location>
        <position position="953"/>
    </location>
</feature>
<reference evidence="13" key="1">
    <citation type="submission" date="2018-02" db="EMBL/GenBank/DDBJ databases">
        <authorList>
            <person name="Clavel T."/>
            <person name="Strowig T."/>
        </authorList>
    </citation>
    <scope>NUCLEOTIDE SEQUENCE [LARGE SCALE GENOMIC DNA]</scope>
    <source>
        <strain evidence="13">DSM 100764</strain>
    </source>
</reference>
<evidence type="ECO:0000256" key="5">
    <source>
        <dbReference type="ARBA" id="ARBA00022801"/>
    </source>
</evidence>
<dbReference type="CDD" id="cd10828">
    <property type="entry name" value="cpPDZ_Tricorn-protease"/>
    <property type="match status" value="1"/>
</dbReference>
<feature type="site" description="Transition state stabilizer; via amide nitrogen" evidence="9">
    <location>
        <position position="954"/>
    </location>
</feature>
<keyword evidence="3 7" id="KW-0963">Cytoplasm</keyword>
<dbReference type="GO" id="GO:0008236">
    <property type="term" value="F:serine-type peptidase activity"/>
    <property type="evidence" value="ECO:0007669"/>
    <property type="project" value="UniProtKB-UniRule"/>
</dbReference>
<dbReference type="Pfam" id="PF14685">
    <property type="entry name" value="PDZ_Tricorn"/>
    <property type="match status" value="1"/>
</dbReference>
<dbReference type="PIRSF" id="PIRSF036421">
    <property type="entry name" value="Tricorn_protease"/>
    <property type="match status" value="1"/>
</dbReference>
<dbReference type="SMART" id="SM00245">
    <property type="entry name" value="TSPc"/>
    <property type="match status" value="1"/>
</dbReference>
<evidence type="ECO:0000313" key="13">
    <source>
        <dbReference type="Proteomes" id="UP000244925"/>
    </source>
</evidence>
<proteinExistence type="inferred from homology"/>
<dbReference type="Gene3D" id="2.30.42.10">
    <property type="match status" value="1"/>
</dbReference>
<dbReference type="InterPro" id="IPR029045">
    <property type="entry name" value="ClpP/crotonase-like_dom_sf"/>
</dbReference>
<feature type="region of interest" description="Disordered" evidence="10">
    <location>
        <begin position="536"/>
        <end position="563"/>
    </location>
</feature>
<feature type="compositionally biased region" description="Polar residues" evidence="10">
    <location>
        <begin position="552"/>
        <end position="561"/>
    </location>
</feature>
<keyword evidence="13" id="KW-1185">Reference proteome</keyword>
<dbReference type="Gene3D" id="3.90.226.10">
    <property type="entry name" value="2-enoyl-CoA Hydratase, Chain A, domain 1"/>
    <property type="match status" value="1"/>
</dbReference>
<dbReference type="Pfam" id="PF26549">
    <property type="entry name" value="Tricorn_N"/>
    <property type="match status" value="1"/>
</dbReference>
<dbReference type="SUPFAM" id="SSF69304">
    <property type="entry name" value="Tricorn protease N-terminal domain"/>
    <property type="match status" value="1"/>
</dbReference>
<evidence type="ECO:0000256" key="7">
    <source>
        <dbReference type="PIRNR" id="PIRNR036421"/>
    </source>
</evidence>
<dbReference type="SUPFAM" id="SSF50156">
    <property type="entry name" value="PDZ domain-like"/>
    <property type="match status" value="1"/>
</dbReference>
<sequence length="1068" mass="119248">MAVSGYGLQAMDQPDGARLLRFPSTNGKEVVFTYAGDLYTAPLAGGEAHRLTSHEGYEMFPRFSPDGRHIAFTGHYDGNTEVYLMPSDGGTPKRLTYTATNARDDIGDRMGPNNIVMTWSPDGQSIVYRNRISDGFDGRLWTISPQGGMSKQIPLPEGGFCSFSPDGRKMAYNRVMREFRNWKYYRGGMADDIWIYDPEAATVKNITDNVAQDIIPMWIGDEIFFISDRDMTMNFFVYNTLTGTTEKVTDFTDYDVKFPSTDGHIIVFEKGGYLYKLDPATRSTSKIDIRLKPEANFARTARKPAGSLIRAVSTSPDGRRMAVTARGEVFDIPVKEGVTRCITLTPGANERNATWSPDGRSIAYISDRTGETEIWLQPAEGGEPRQLTKDNDTYIRNLQWSPDSRHILYTDRKNRIVEVDPAGGSKRTVRQNPEGEFFDVAYSPDSRWITYTRSGANNMSVVYVMNLASGEEIAVTDKWYDSSSPVFSSDGRYLIFSSARDFNPIYSRTEWNHAYGNMDCLYIALLEASTPSPLLPSDPAVATAEQPEKATGSKTEASNAPTVRIDPDGISGRIVRLPLPTSWYANIYSDGHRVWYYSGGSTKVFDLATQKEETVAERASMEVSPDGKTATFVRGNDIFVTPLTAAKASLDKAVDTSDMIAVIDYPQEWAQIFDETWRAFRDGFYLENMHGVDWNAIRQKYAVLLPHVKTRLDLNYVIGAMISELACGHAYVNPGDTPRPENIPMGLLGAEISRDKSGYYRIDRILPGAPYSENLRSPLALPGLDVKEGYYITAIDGVDLAGCPNIYSRLIGKAGKLTELKINSRPTARDARKIVVRPIDNEYPLYHYDWVQNNIRKVSEATDGRVGYIYIPDMGPEGLNEFARYYYPQLDKEALIIDDRANGGGNISPMVIERLMRKPYRLTMSRTSSKVGTIPEGTHVGPKVLLINKYSASDGDLFPWSFKANKLGTVIGTRTWGGIVGISGSLPYMDGTDVRVPFFTNFDAATGRWIVENHGVDPDILVDNDPIREQAGEDQQLNRAIEEALRQLKDRKPLPEVPAPRTFRDLGL</sequence>
<dbReference type="InterPro" id="IPR029414">
    <property type="entry name" value="Tricorn_PDZ"/>
</dbReference>
<evidence type="ECO:0000256" key="1">
    <source>
        <dbReference type="ARBA" id="ARBA00004496"/>
    </source>
</evidence>